<dbReference type="Pfam" id="PF07833">
    <property type="entry name" value="Cu_amine_oxidN1"/>
    <property type="match status" value="1"/>
</dbReference>
<evidence type="ECO:0000256" key="1">
    <source>
        <dbReference type="SAM" id="SignalP"/>
    </source>
</evidence>
<comment type="caution">
    <text evidence="3">The sequence shown here is derived from an EMBL/GenBank/DDBJ whole genome shotgun (WGS) entry which is preliminary data.</text>
</comment>
<reference evidence="4" key="1">
    <citation type="journal article" date="2019" name="Int. J. Syst. Evol. Microbiol.">
        <title>The Global Catalogue of Microorganisms (GCM) 10K type strain sequencing project: providing services to taxonomists for standard genome sequencing and annotation.</title>
        <authorList>
            <consortium name="The Broad Institute Genomics Platform"/>
            <consortium name="The Broad Institute Genome Sequencing Center for Infectious Disease"/>
            <person name="Wu L."/>
            <person name="Ma J."/>
        </authorList>
    </citation>
    <scope>NUCLEOTIDE SEQUENCE [LARGE SCALE GENOMIC DNA]</scope>
    <source>
        <strain evidence="4">CCUG 46385</strain>
    </source>
</reference>
<sequence length="296" mass="33557">MKRIVYLVMALMLVLTSFSFAEEGKFKKGDPSASFDDRIVLPDDTDVPYNKDRSLLFLNGTLITGYDCKIINGSVFIPLEFANRGMGANLVPNKKKTSLSMKKNGKEIRLNVKTSNKAVKKSDQAVMMKDKSIYVPLRFVADKLGYTIAFSSKNKTSGRMYYETKKPIPYAKTFVPGFTNIIIDEKYNFSSSLSKEEALKEVKKQCLAGYENFSKSIRKDAGDQLDKNLAQIEKEINRMVYVGEVSRFYKFTMGNYDILFDRTNSKMFFIIHSSSTDIVEVDLNSPSLYTPVFITG</sequence>
<evidence type="ECO:0000259" key="2">
    <source>
        <dbReference type="Pfam" id="PF07833"/>
    </source>
</evidence>
<proteinExistence type="predicted"/>
<dbReference type="RefSeq" id="WP_379788269.1">
    <property type="nucleotide sequence ID" value="NZ_JBHSHL010000022.1"/>
</dbReference>
<keyword evidence="4" id="KW-1185">Reference proteome</keyword>
<dbReference type="Proteomes" id="UP001595916">
    <property type="component" value="Unassembled WGS sequence"/>
</dbReference>
<dbReference type="InterPro" id="IPR012854">
    <property type="entry name" value="Cu_amine_oxidase-like_N"/>
</dbReference>
<feature type="domain" description="Copper amine oxidase-like N-terminal" evidence="2">
    <location>
        <begin position="69"/>
        <end position="156"/>
    </location>
</feature>
<organism evidence="3 4">
    <name type="scientific">Filifactor villosus</name>
    <dbReference type="NCBI Taxonomy" id="29374"/>
    <lineage>
        <taxon>Bacteria</taxon>
        <taxon>Bacillati</taxon>
        <taxon>Bacillota</taxon>
        <taxon>Clostridia</taxon>
        <taxon>Peptostreptococcales</taxon>
        <taxon>Filifactoraceae</taxon>
        <taxon>Filifactor</taxon>
    </lineage>
</organism>
<evidence type="ECO:0000313" key="3">
    <source>
        <dbReference type="EMBL" id="MFC4804753.1"/>
    </source>
</evidence>
<dbReference type="InterPro" id="IPR036582">
    <property type="entry name" value="Mao_N_sf"/>
</dbReference>
<dbReference type="SUPFAM" id="SSF55383">
    <property type="entry name" value="Copper amine oxidase, domain N"/>
    <property type="match status" value="1"/>
</dbReference>
<feature type="chain" id="PRO_5047421402" evidence="1">
    <location>
        <begin position="22"/>
        <end position="296"/>
    </location>
</feature>
<evidence type="ECO:0000313" key="4">
    <source>
        <dbReference type="Proteomes" id="UP001595916"/>
    </source>
</evidence>
<dbReference type="Gene3D" id="3.30.457.10">
    <property type="entry name" value="Copper amine oxidase-like, N-terminal domain"/>
    <property type="match status" value="1"/>
</dbReference>
<dbReference type="EMBL" id="JBHSHL010000022">
    <property type="protein sequence ID" value="MFC4804753.1"/>
    <property type="molecule type" value="Genomic_DNA"/>
</dbReference>
<feature type="signal peptide" evidence="1">
    <location>
        <begin position="1"/>
        <end position="21"/>
    </location>
</feature>
<gene>
    <name evidence="3" type="ORF">ACFO4R_06610</name>
</gene>
<accession>A0ABV9QLJ6</accession>
<name>A0ABV9QLJ6_9FIRM</name>
<keyword evidence="1" id="KW-0732">Signal</keyword>
<protein>
    <submittedName>
        <fullName evidence="3">Copper amine oxidase N-terminal domain-containing protein</fullName>
    </submittedName>
</protein>